<feature type="transmembrane region" description="Helical" evidence="1">
    <location>
        <begin position="21"/>
        <end position="37"/>
    </location>
</feature>
<dbReference type="EMBL" id="FWWY01000001">
    <property type="protein sequence ID" value="SMC07384.1"/>
    <property type="molecule type" value="Genomic_DNA"/>
</dbReference>
<sequence length="58" mass="6384">MVMIGMPVIRLSQYTGNYDDCVYMAIVVILGSVQFGLPDVYDRPKAVAGPPLRLIGRL</sequence>
<evidence type="ECO:0000256" key="1">
    <source>
        <dbReference type="SAM" id="Phobius"/>
    </source>
</evidence>
<keyword evidence="1" id="KW-0812">Transmembrane</keyword>
<keyword evidence="1" id="KW-1133">Transmembrane helix</keyword>
<protein>
    <submittedName>
        <fullName evidence="2">Uncharacterized protein</fullName>
    </submittedName>
</protein>
<reference evidence="3" key="1">
    <citation type="submission" date="2017-04" db="EMBL/GenBank/DDBJ databases">
        <authorList>
            <person name="Varghese N."/>
            <person name="Submissions S."/>
        </authorList>
    </citation>
    <scope>NUCLEOTIDE SEQUENCE [LARGE SCALE GENOMIC DNA]</scope>
    <source>
        <strain evidence="3">DSM 9293</strain>
    </source>
</reference>
<name>A0A1W1WM48_SULTA</name>
<dbReference type="Proteomes" id="UP000192660">
    <property type="component" value="Unassembled WGS sequence"/>
</dbReference>
<organism evidence="2 3">
    <name type="scientific">Sulfobacillus thermosulfidooxidans (strain DSM 9293 / VKM B-1269 / AT-1)</name>
    <dbReference type="NCBI Taxonomy" id="929705"/>
    <lineage>
        <taxon>Bacteria</taxon>
        <taxon>Bacillati</taxon>
        <taxon>Bacillota</taxon>
        <taxon>Clostridia</taxon>
        <taxon>Eubacteriales</taxon>
        <taxon>Clostridiales Family XVII. Incertae Sedis</taxon>
        <taxon>Sulfobacillus</taxon>
    </lineage>
</organism>
<gene>
    <name evidence="2" type="ORF">SAMN00768000_3358</name>
</gene>
<accession>A0A1W1WM48</accession>
<dbReference type="AlphaFoldDB" id="A0A1W1WM48"/>
<keyword evidence="3" id="KW-1185">Reference proteome</keyword>
<keyword evidence="1" id="KW-0472">Membrane</keyword>
<proteinExistence type="predicted"/>
<evidence type="ECO:0000313" key="3">
    <source>
        <dbReference type="Proteomes" id="UP000192660"/>
    </source>
</evidence>
<evidence type="ECO:0000313" key="2">
    <source>
        <dbReference type="EMBL" id="SMC07384.1"/>
    </source>
</evidence>